<dbReference type="PIRSF" id="PIRSF006162">
    <property type="entry name" value="PgpA"/>
    <property type="match status" value="1"/>
</dbReference>
<dbReference type="InterPro" id="IPR036681">
    <property type="entry name" value="PgpA-like_sf"/>
</dbReference>
<dbReference type="InterPro" id="IPR026037">
    <property type="entry name" value="PgpA"/>
</dbReference>
<name>D6SQZ0_9BACT</name>
<feature type="transmembrane region" description="Helical" evidence="1">
    <location>
        <begin position="21"/>
        <end position="45"/>
    </location>
</feature>
<dbReference type="UniPathway" id="UPA00084">
    <property type="reaction ID" value="UER00504"/>
</dbReference>
<dbReference type="Pfam" id="PF04608">
    <property type="entry name" value="PgpA"/>
    <property type="match status" value="1"/>
</dbReference>
<dbReference type="PANTHER" id="PTHR36305:SF1">
    <property type="entry name" value="PHOSPHATIDYLGLYCEROPHOSPHATASE A"/>
    <property type="match status" value="1"/>
</dbReference>
<dbReference type="CDD" id="cd06971">
    <property type="entry name" value="PgpA"/>
    <property type="match status" value="1"/>
</dbReference>
<reference evidence="3" key="1">
    <citation type="submission" date="2010-05" db="EMBL/GenBank/DDBJ databases">
        <title>The draft genome of Desulfonatronospira thiodismutans ASO3-1.</title>
        <authorList>
            <consortium name="US DOE Joint Genome Institute (JGI-PGF)"/>
            <person name="Lucas S."/>
            <person name="Copeland A."/>
            <person name="Lapidus A."/>
            <person name="Cheng J.-F."/>
            <person name="Bruce D."/>
            <person name="Goodwin L."/>
            <person name="Pitluck S."/>
            <person name="Chertkov O."/>
            <person name="Brettin T."/>
            <person name="Detter J.C."/>
            <person name="Han C."/>
            <person name="Land M.L."/>
            <person name="Hauser L."/>
            <person name="Kyrpides N."/>
            <person name="Mikhailova N."/>
            <person name="Muyzer G."/>
            <person name="Woyke T."/>
        </authorList>
    </citation>
    <scope>NUCLEOTIDE SEQUENCE [LARGE SCALE GENOMIC DNA]</scope>
    <source>
        <strain evidence="3">ASO3-1</strain>
    </source>
</reference>
<dbReference type="OrthoDB" id="9804091at2"/>
<keyword evidence="1" id="KW-0472">Membrane</keyword>
<evidence type="ECO:0000313" key="3">
    <source>
        <dbReference type="EMBL" id="EFI35166.1"/>
    </source>
</evidence>
<dbReference type="GO" id="GO:0008962">
    <property type="term" value="F:phosphatidylglycerophosphatase activity"/>
    <property type="evidence" value="ECO:0007669"/>
    <property type="project" value="InterPro"/>
</dbReference>
<keyword evidence="1" id="KW-0812">Transmembrane</keyword>
<dbReference type="AlphaFoldDB" id="D6SQZ0"/>
<dbReference type="Proteomes" id="UP000005496">
    <property type="component" value="Unassembled WGS sequence"/>
</dbReference>
<dbReference type="EMBL" id="ACJN02000002">
    <property type="protein sequence ID" value="EFI35166.1"/>
    <property type="molecule type" value="Genomic_DNA"/>
</dbReference>
<keyword evidence="4" id="KW-1185">Reference proteome</keyword>
<feature type="transmembrane region" description="Helical" evidence="1">
    <location>
        <begin position="51"/>
        <end position="70"/>
    </location>
</feature>
<proteinExistence type="predicted"/>
<feature type="transmembrane region" description="Helical" evidence="1">
    <location>
        <begin position="132"/>
        <end position="154"/>
    </location>
</feature>
<dbReference type="SUPFAM" id="SSF101307">
    <property type="entry name" value="YutG-like"/>
    <property type="match status" value="1"/>
</dbReference>
<comment type="caution">
    <text evidence="3">The sequence shown here is derived from an EMBL/GenBank/DDBJ whole genome shotgun (WGS) entry which is preliminary data.</text>
</comment>
<evidence type="ECO:0000313" key="4">
    <source>
        <dbReference type="Proteomes" id="UP000005496"/>
    </source>
</evidence>
<feature type="domain" description="YutG/PgpA" evidence="2">
    <location>
        <begin position="15"/>
        <end position="154"/>
    </location>
</feature>
<protein>
    <submittedName>
        <fullName evidence="3">Phosphatidylglycerophosphatase A</fullName>
    </submittedName>
</protein>
<organism evidence="3 4">
    <name type="scientific">Desulfonatronospira thiodismutans ASO3-1</name>
    <dbReference type="NCBI Taxonomy" id="555779"/>
    <lineage>
        <taxon>Bacteria</taxon>
        <taxon>Pseudomonadati</taxon>
        <taxon>Thermodesulfobacteriota</taxon>
        <taxon>Desulfovibrionia</taxon>
        <taxon>Desulfovibrionales</taxon>
        <taxon>Desulfonatronovibrionaceae</taxon>
        <taxon>Desulfonatronospira</taxon>
    </lineage>
</organism>
<dbReference type="GO" id="GO:0006655">
    <property type="term" value="P:phosphatidylglycerol biosynthetic process"/>
    <property type="evidence" value="ECO:0007669"/>
    <property type="project" value="UniProtKB-UniPathway"/>
</dbReference>
<dbReference type="PANTHER" id="PTHR36305">
    <property type="entry name" value="PHOSPHATIDYLGLYCEROPHOSPHATASE A"/>
    <property type="match status" value="1"/>
</dbReference>
<feature type="transmembrane region" description="Helical" evidence="1">
    <location>
        <begin position="91"/>
        <end position="112"/>
    </location>
</feature>
<accession>D6SQZ0</accession>
<evidence type="ECO:0000259" key="2">
    <source>
        <dbReference type="Pfam" id="PF04608"/>
    </source>
</evidence>
<dbReference type="InterPro" id="IPR007686">
    <property type="entry name" value="YutG/PgpA"/>
</dbReference>
<gene>
    <name evidence="3" type="ORF">Dthio_PD2564</name>
</gene>
<keyword evidence="1" id="KW-1133">Transmembrane helix</keyword>
<dbReference type="RefSeq" id="WP_008870480.1">
    <property type="nucleotide sequence ID" value="NZ_ACJN02000002.1"/>
</dbReference>
<sequence length="167" mass="18005">MNAGNTVLQTLGRHLATVGPVGYIPIAPGTWGSLAAVIAAPWLFLPFSLTVQILILAALFLLGSWACSAAETHFGRKDPGQAVIDEVLGQWVTFLFLASSGIFLLAAGFFLFRLFDILKPWPVRSSEKWFPGGYSVMVDDLLAGIYALAALTILERLILANLFPSIV</sequence>
<dbReference type="eggNOG" id="COG1267">
    <property type="taxonomic scope" value="Bacteria"/>
</dbReference>
<evidence type="ECO:0000256" key="1">
    <source>
        <dbReference type="SAM" id="Phobius"/>
    </source>
</evidence>